<evidence type="ECO:0000256" key="4">
    <source>
        <dbReference type="PROSITE-ProRule" id="PRU00221"/>
    </source>
</evidence>
<dbReference type="PROSITE" id="PS00678">
    <property type="entry name" value="WD_REPEATS_1"/>
    <property type="match status" value="1"/>
</dbReference>
<accession>A0AAN6SSC7</accession>
<evidence type="ECO:0000256" key="3">
    <source>
        <dbReference type="ARBA" id="ARBA00046343"/>
    </source>
</evidence>
<dbReference type="GO" id="GO:0000445">
    <property type="term" value="C:THO complex part of transcription export complex"/>
    <property type="evidence" value="ECO:0007669"/>
    <property type="project" value="TreeGrafter"/>
</dbReference>
<proteinExistence type="inferred from homology"/>
<evidence type="ECO:0000256" key="2">
    <source>
        <dbReference type="ARBA" id="ARBA00022737"/>
    </source>
</evidence>
<feature type="repeat" description="WD" evidence="4">
    <location>
        <begin position="81"/>
        <end position="123"/>
    </location>
</feature>
<keyword evidence="2" id="KW-0677">Repeat</keyword>
<feature type="repeat" description="WD" evidence="4">
    <location>
        <begin position="37"/>
        <end position="78"/>
    </location>
</feature>
<dbReference type="InterPro" id="IPR015943">
    <property type="entry name" value="WD40/YVTN_repeat-like_dom_sf"/>
</dbReference>
<dbReference type="Gene3D" id="2.130.10.10">
    <property type="entry name" value="YVTN repeat-like/Quinoprotein amine dehydrogenase"/>
    <property type="match status" value="2"/>
</dbReference>
<sequence length="346" mass="37854">MSLPSRPRVGRIAKENFSHYFKDLKSQPYHDATSARGAGSHHRLRQIVWNPLGTLVATVASDKTIRVWNPERKELKHSTELRGHLAGVEKIAFNPVKEAELCSVSNDGVVKLWDVRTKACVNEIKGLGNAHTLAWAPDGSSLLVGNRRGELFQISPDKSAVISSRQLPVDTNQMAFCWSGEKVFLPTTDGKIRILSYPELEPVLHVNHAVKDGESAEFMLKGHTASCLTTELAPTGRYLATGGADSIIALFDTKDWICQRTVSRMVGPVKCISFSFDGSYVVAGCEEGSGIDVTHVETGELVYTFKTVGPCEAVAWAPTRYCLAYSDLGVLRIIDLDKKSSPSVPT</sequence>
<dbReference type="PROSITE" id="PS50082">
    <property type="entry name" value="WD_REPEATS_2"/>
    <property type="match status" value="3"/>
</dbReference>
<feature type="repeat" description="WD" evidence="4">
    <location>
        <begin position="220"/>
        <end position="252"/>
    </location>
</feature>
<keyword evidence="1 4" id="KW-0853">WD repeat</keyword>
<evidence type="ECO:0000313" key="5">
    <source>
        <dbReference type="EMBL" id="KAK4040535.1"/>
    </source>
</evidence>
<evidence type="ECO:0000256" key="1">
    <source>
        <dbReference type="ARBA" id="ARBA00022574"/>
    </source>
</evidence>
<dbReference type="InterPro" id="IPR036322">
    <property type="entry name" value="WD40_repeat_dom_sf"/>
</dbReference>
<dbReference type="Proteomes" id="UP001303115">
    <property type="component" value="Unassembled WGS sequence"/>
</dbReference>
<dbReference type="PANTHER" id="PTHR22839">
    <property type="entry name" value="THO COMPLEX SUBUNIT 3 THO3"/>
    <property type="match status" value="1"/>
</dbReference>
<dbReference type="FunFam" id="2.130.10.10:FF:000870">
    <property type="entry name" value="WD repeat-containing protein"/>
    <property type="match status" value="1"/>
</dbReference>
<gene>
    <name evidence="5" type="ORF">C8A01DRAFT_15618</name>
</gene>
<dbReference type="AlphaFoldDB" id="A0AAN6SSC7"/>
<dbReference type="Pfam" id="PF00400">
    <property type="entry name" value="WD40"/>
    <property type="match status" value="4"/>
</dbReference>
<dbReference type="EMBL" id="MU854375">
    <property type="protein sequence ID" value="KAK4040535.1"/>
    <property type="molecule type" value="Genomic_DNA"/>
</dbReference>
<dbReference type="InterPro" id="IPR040132">
    <property type="entry name" value="Tex1/THOC3"/>
</dbReference>
<dbReference type="SMART" id="SM00320">
    <property type="entry name" value="WD40"/>
    <property type="match status" value="6"/>
</dbReference>
<dbReference type="PROSITE" id="PS50294">
    <property type="entry name" value="WD_REPEATS_REGION"/>
    <property type="match status" value="1"/>
</dbReference>
<dbReference type="GO" id="GO:0006406">
    <property type="term" value="P:mRNA export from nucleus"/>
    <property type="evidence" value="ECO:0007669"/>
    <property type="project" value="InterPro"/>
</dbReference>
<evidence type="ECO:0000313" key="6">
    <source>
        <dbReference type="Proteomes" id="UP001303115"/>
    </source>
</evidence>
<dbReference type="PANTHER" id="PTHR22839:SF0">
    <property type="entry name" value="THO COMPLEX SUBUNIT 3"/>
    <property type="match status" value="1"/>
</dbReference>
<reference evidence="6" key="1">
    <citation type="journal article" date="2023" name="Mol. Phylogenet. Evol.">
        <title>Genome-scale phylogeny and comparative genomics of the fungal order Sordariales.</title>
        <authorList>
            <person name="Hensen N."/>
            <person name="Bonometti L."/>
            <person name="Westerberg I."/>
            <person name="Brannstrom I.O."/>
            <person name="Guillou S."/>
            <person name="Cros-Aarteil S."/>
            <person name="Calhoun S."/>
            <person name="Haridas S."/>
            <person name="Kuo A."/>
            <person name="Mondo S."/>
            <person name="Pangilinan J."/>
            <person name="Riley R."/>
            <person name="LaButti K."/>
            <person name="Andreopoulos B."/>
            <person name="Lipzen A."/>
            <person name="Chen C."/>
            <person name="Yan M."/>
            <person name="Daum C."/>
            <person name="Ng V."/>
            <person name="Clum A."/>
            <person name="Steindorff A."/>
            <person name="Ohm R.A."/>
            <person name="Martin F."/>
            <person name="Silar P."/>
            <person name="Natvig D.O."/>
            <person name="Lalanne C."/>
            <person name="Gautier V."/>
            <person name="Ament-Velasquez S.L."/>
            <person name="Kruys A."/>
            <person name="Hutchinson M.I."/>
            <person name="Powell A.J."/>
            <person name="Barry K."/>
            <person name="Miller A.N."/>
            <person name="Grigoriev I.V."/>
            <person name="Debuchy R."/>
            <person name="Gladieux P."/>
            <person name="Hiltunen Thoren M."/>
            <person name="Johannesson H."/>
        </authorList>
    </citation>
    <scope>NUCLEOTIDE SEQUENCE [LARGE SCALE GENOMIC DNA]</scope>
    <source>
        <strain evidence="6">CBS 284.82</strain>
    </source>
</reference>
<dbReference type="SUPFAM" id="SSF50978">
    <property type="entry name" value="WD40 repeat-like"/>
    <property type="match status" value="1"/>
</dbReference>
<dbReference type="InterPro" id="IPR001680">
    <property type="entry name" value="WD40_rpt"/>
</dbReference>
<dbReference type="InterPro" id="IPR019775">
    <property type="entry name" value="WD40_repeat_CS"/>
</dbReference>
<keyword evidence="6" id="KW-1185">Reference proteome</keyword>
<protein>
    <submittedName>
        <fullName evidence="5">WD40-repeat-containing domain protein</fullName>
    </submittedName>
</protein>
<organism evidence="5 6">
    <name type="scientific">Parachaetomium inaequale</name>
    <dbReference type="NCBI Taxonomy" id="2588326"/>
    <lineage>
        <taxon>Eukaryota</taxon>
        <taxon>Fungi</taxon>
        <taxon>Dikarya</taxon>
        <taxon>Ascomycota</taxon>
        <taxon>Pezizomycotina</taxon>
        <taxon>Sordariomycetes</taxon>
        <taxon>Sordariomycetidae</taxon>
        <taxon>Sordariales</taxon>
        <taxon>Chaetomiaceae</taxon>
        <taxon>Parachaetomium</taxon>
    </lineage>
</organism>
<comment type="similarity">
    <text evidence="3">Belongs to the THOC3 family.</text>
</comment>
<comment type="caution">
    <text evidence="5">The sequence shown here is derived from an EMBL/GenBank/DDBJ whole genome shotgun (WGS) entry which is preliminary data.</text>
</comment>
<name>A0AAN6SSC7_9PEZI</name>